<comment type="caution">
    <text evidence="2">The sequence shown here is derived from an EMBL/GenBank/DDBJ whole genome shotgun (WGS) entry which is preliminary data.</text>
</comment>
<evidence type="ECO:0000313" key="3">
    <source>
        <dbReference type="Proteomes" id="UP001175228"/>
    </source>
</evidence>
<dbReference type="EMBL" id="JAUEPU010000109">
    <property type="protein sequence ID" value="KAK0477491.1"/>
    <property type="molecule type" value="Genomic_DNA"/>
</dbReference>
<sequence>MSSIPPDLPDTCPTCGSRTETTFYDHPRSSRISELLQRNDPPSDGELSDFQSIVRSGPGHIADLDKKIVHAKEYLTALIQERNMLEANIGDARMLSSPIRRLPSDVLRGIALATIPSRYTLMNFPVFCPVVSNSLDSKESPWTLAQVSHRWRSIIVSTPEVWSSMALVIKRDEGPVAVAHQMFMAGLRLERSKLLPLTLSVSISPKADVSNHPLLLLISTRSSLVRNLRIEASLISYPAFSWWRGRLDQLYRLTLRDRSRFGREPESSGSIKSVIDAFEYAPELKIITVENFHSSSFHFPGTQITNLTLIGTIGWEDVQNFRQFQNLIHLHVMYPESGLSVPADHRAIPLPALTSLTLTYVYHMPNPPPASLHGSDLIFSLISMPNLTRLQLTYYSGFIVCPSIPMPNAITALRIGLDGRCDSMPSSGLSVLLKSVPNLHELVISPSSMFPFPYDASRLVELLMDIPLYHLRTLDLRGSWFQERRRPTRSCMHKFVEIVEAHTQGNIGEIDKIETVYLRCPLTLDPIYTRRWRSLIDRGLKLVYGHPEPY</sequence>
<dbReference type="AlphaFoldDB" id="A0AA39TB84"/>
<evidence type="ECO:0008006" key="4">
    <source>
        <dbReference type="Google" id="ProtNLM"/>
    </source>
</evidence>
<name>A0AA39TB84_9AGAR</name>
<evidence type="ECO:0000256" key="1">
    <source>
        <dbReference type="SAM" id="MobiDB-lite"/>
    </source>
</evidence>
<accession>A0AA39TB84</accession>
<feature type="region of interest" description="Disordered" evidence="1">
    <location>
        <begin position="1"/>
        <end position="30"/>
    </location>
</feature>
<dbReference type="Gene3D" id="3.80.10.10">
    <property type="entry name" value="Ribonuclease Inhibitor"/>
    <property type="match status" value="1"/>
</dbReference>
<reference evidence="2" key="1">
    <citation type="submission" date="2023-06" db="EMBL/GenBank/DDBJ databases">
        <authorList>
            <consortium name="Lawrence Berkeley National Laboratory"/>
            <person name="Ahrendt S."/>
            <person name="Sahu N."/>
            <person name="Indic B."/>
            <person name="Wong-Bajracharya J."/>
            <person name="Merenyi Z."/>
            <person name="Ke H.-M."/>
            <person name="Monk M."/>
            <person name="Kocsube S."/>
            <person name="Drula E."/>
            <person name="Lipzen A."/>
            <person name="Balint B."/>
            <person name="Henrissat B."/>
            <person name="Andreopoulos B."/>
            <person name="Martin F.M."/>
            <person name="Harder C.B."/>
            <person name="Rigling D."/>
            <person name="Ford K.L."/>
            <person name="Foster G.D."/>
            <person name="Pangilinan J."/>
            <person name="Papanicolaou A."/>
            <person name="Barry K."/>
            <person name="LaButti K."/>
            <person name="Viragh M."/>
            <person name="Koriabine M."/>
            <person name="Yan M."/>
            <person name="Riley R."/>
            <person name="Champramary S."/>
            <person name="Plett K.L."/>
            <person name="Tsai I.J."/>
            <person name="Slot J."/>
            <person name="Sipos G."/>
            <person name="Plett J."/>
            <person name="Nagy L.G."/>
            <person name="Grigoriev I.V."/>
        </authorList>
    </citation>
    <scope>NUCLEOTIDE SEQUENCE</scope>
    <source>
        <strain evidence="2">HWK02</strain>
    </source>
</reference>
<dbReference type="SUPFAM" id="SSF52047">
    <property type="entry name" value="RNI-like"/>
    <property type="match status" value="1"/>
</dbReference>
<protein>
    <recommendedName>
        <fullName evidence="4">F-box domain-containing protein</fullName>
    </recommendedName>
</protein>
<organism evidence="2 3">
    <name type="scientific">Armillaria luteobubalina</name>
    <dbReference type="NCBI Taxonomy" id="153913"/>
    <lineage>
        <taxon>Eukaryota</taxon>
        <taxon>Fungi</taxon>
        <taxon>Dikarya</taxon>
        <taxon>Basidiomycota</taxon>
        <taxon>Agaricomycotina</taxon>
        <taxon>Agaricomycetes</taxon>
        <taxon>Agaricomycetidae</taxon>
        <taxon>Agaricales</taxon>
        <taxon>Marasmiineae</taxon>
        <taxon>Physalacriaceae</taxon>
        <taxon>Armillaria</taxon>
    </lineage>
</organism>
<proteinExistence type="predicted"/>
<dbReference type="Proteomes" id="UP001175228">
    <property type="component" value="Unassembled WGS sequence"/>
</dbReference>
<dbReference type="InterPro" id="IPR032675">
    <property type="entry name" value="LRR_dom_sf"/>
</dbReference>
<evidence type="ECO:0000313" key="2">
    <source>
        <dbReference type="EMBL" id="KAK0477491.1"/>
    </source>
</evidence>
<gene>
    <name evidence="2" type="ORF">EDD18DRAFT_76880</name>
</gene>
<keyword evidence="3" id="KW-1185">Reference proteome</keyword>